<gene>
    <name evidence="4" type="ORF">C6Y53_06965</name>
</gene>
<keyword evidence="5" id="KW-1185">Reference proteome</keyword>
<evidence type="ECO:0000313" key="4">
    <source>
        <dbReference type="EMBL" id="AVO37480.1"/>
    </source>
</evidence>
<evidence type="ECO:0000259" key="3">
    <source>
        <dbReference type="PROSITE" id="PS51186"/>
    </source>
</evidence>
<dbReference type="InterPro" id="IPR000182">
    <property type="entry name" value="GNAT_dom"/>
</dbReference>
<dbReference type="KEGG" id="thas:C6Y53_06965"/>
<protein>
    <submittedName>
        <fullName evidence="4">GNAT family N-acetyltransferase</fullName>
    </submittedName>
</protein>
<accession>A0A2S0MNM5</accession>
<dbReference type="Proteomes" id="UP000237655">
    <property type="component" value="Chromosome"/>
</dbReference>
<dbReference type="SUPFAM" id="SSF55729">
    <property type="entry name" value="Acyl-CoA N-acyltransferases (Nat)"/>
    <property type="match status" value="1"/>
</dbReference>
<organism evidence="4 5">
    <name type="scientific">Pukyongiella litopenaei</name>
    <dbReference type="NCBI Taxonomy" id="2605946"/>
    <lineage>
        <taxon>Bacteria</taxon>
        <taxon>Pseudomonadati</taxon>
        <taxon>Pseudomonadota</taxon>
        <taxon>Alphaproteobacteria</taxon>
        <taxon>Rhodobacterales</taxon>
        <taxon>Paracoccaceae</taxon>
        <taxon>Pukyongiella</taxon>
    </lineage>
</organism>
<dbReference type="CDD" id="cd04301">
    <property type="entry name" value="NAT_SF"/>
    <property type="match status" value="1"/>
</dbReference>
<dbReference type="RefSeq" id="WP_106471791.1">
    <property type="nucleotide sequence ID" value="NZ_CP027665.1"/>
</dbReference>
<name>A0A2S0MNM5_9RHOB</name>
<dbReference type="PANTHER" id="PTHR43800">
    <property type="entry name" value="PEPTIDYL-LYSINE N-ACETYLTRANSFERASE YJAB"/>
    <property type="match status" value="1"/>
</dbReference>
<keyword evidence="1 4" id="KW-0808">Transferase</keyword>
<dbReference type="InterPro" id="IPR016181">
    <property type="entry name" value="Acyl_CoA_acyltransferase"/>
</dbReference>
<proteinExistence type="predicted"/>
<dbReference type="Gene3D" id="3.40.630.30">
    <property type="match status" value="1"/>
</dbReference>
<evidence type="ECO:0000256" key="1">
    <source>
        <dbReference type="ARBA" id="ARBA00022679"/>
    </source>
</evidence>
<dbReference type="PANTHER" id="PTHR43800:SF1">
    <property type="entry name" value="PEPTIDYL-LYSINE N-ACETYLTRANSFERASE YJAB"/>
    <property type="match status" value="1"/>
</dbReference>
<feature type="domain" description="N-acetyltransferase" evidence="3">
    <location>
        <begin position="5"/>
        <end position="149"/>
    </location>
</feature>
<dbReference type="GO" id="GO:0016747">
    <property type="term" value="F:acyltransferase activity, transferring groups other than amino-acyl groups"/>
    <property type="evidence" value="ECO:0007669"/>
    <property type="project" value="InterPro"/>
</dbReference>
<reference evidence="5" key="1">
    <citation type="submission" date="2018-03" db="EMBL/GenBank/DDBJ databases">
        <title>Genomic analysis of the strain SH-1 isolated from shrimp intestine.</title>
        <authorList>
            <person name="Kim Y.-S."/>
            <person name="Kim S.-E."/>
            <person name="Kim K.-H."/>
        </authorList>
    </citation>
    <scope>NUCLEOTIDE SEQUENCE [LARGE SCALE GENOMIC DNA]</scope>
    <source>
        <strain evidence="5">SH-1</strain>
    </source>
</reference>
<dbReference type="EMBL" id="CP027665">
    <property type="protein sequence ID" value="AVO37480.1"/>
    <property type="molecule type" value="Genomic_DNA"/>
</dbReference>
<evidence type="ECO:0000313" key="5">
    <source>
        <dbReference type="Proteomes" id="UP000237655"/>
    </source>
</evidence>
<sequence length="149" mass="16583">MTNTYRIRPYRPEDRPRLLEIWRSASEIAHPFFTAAQLDDQQRLVGDIYLEQAETHVAVDAAGQPLGFIGLLDNFIGGLFVAPALHGRGIGRGLVRHALSDRDGLELEAYAANTGAIGFYRGLGFTEMSRRGTDDNGLPFELVRLRLSR</sequence>
<dbReference type="AlphaFoldDB" id="A0A2S0MNM5"/>
<dbReference type="Pfam" id="PF00583">
    <property type="entry name" value="Acetyltransf_1"/>
    <property type="match status" value="1"/>
</dbReference>
<evidence type="ECO:0000256" key="2">
    <source>
        <dbReference type="ARBA" id="ARBA00023315"/>
    </source>
</evidence>
<keyword evidence="2" id="KW-0012">Acyltransferase</keyword>
<dbReference type="PROSITE" id="PS51186">
    <property type="entry name" value="GNAT"/>
    <property type="match status" value="1"/>
</dbReference>